<organism evidence="4 5">
    <name type="scientific">Maribellus luteus</name>
    <dbReference type="NCBI Taxonomy" id="2305463"/>
    <lineage>
        <taxon>Bacteria</taxon>
        <taxon>Pseudomonadati</taxon>
        <taxon>Bacteroidota</taxon>
        <taxon>Bacteroidia</taxon>
        <taxon>Marinilabiliales</taxon>
        <taxon>Prolixibacteraceae</taxon>
        <taxon>Maribellus</taxon>
    </lineage>
</organism>
<dbReference type="AlphaFoldDB" id="A0A399SRV2"/>
<evidence type="ECO:0000256" key="1">
    <source>
        <dbReference type="SAM" id="Phobius"/>
    </source>
</evidence>
<sequence length="392" mass="44987">MKPNQYIHYTTDDFILDPLFSRWVITPNKDLDRFWDIYLQEHPEQEEMIREAILIIHSMRAQNEPLPEKKLELIFIQILKKKKTGKRIILRYVQYAAAVLLLIVSGTFLYLQKTNTIYFPQDLQVEASGDKGRLITANGITHEFETTNTQIIQAASDKLTINSDTIISPKKEVKKKEQALNQIIIPYGKRSEITLADGTHIWLNSGSQLSYPPEFSSSSREVFLSGEALFEVAPNAAKPFYVITRDIKIRVLGTRFNVSAYNEDISMETVLLNGKVSVSRNKSFAENIEMVPGERVRYQKHDETLSKDQVNTDIYASWISGYLIFENKPTTEVFKKLERYYNQTIIADKELEQITFSGKLDLKDELAAVLENISFASSVSVTENEGHFIIKQ</sequence>
<gene>
    <name evidence="4" type="ORF">D1614_21850</name>
</gene>
<keyword evidence="1" id="KW-1133">Transmembrane helix</keyword>
<dbReference type="InterPro" id="IPR006860">
    <property type="entry name" value="FecR"/>
</dbReference>
<feature type="transmembrane region" description="Helical" evidence="1">
    <location>
        <begin position="89"/>
        <end position="111"/>
    </location>
</feature>
<dbReference type="InterPro" id="IPR012373">
    <property type="entry name" value="Ferrdict_sens_TM"/>
</dbReference>
<protein>
    <submittedName>
        <fullName evidence="4">DUF4974 domain-containing protein</fullName>
    </submittedName>
</protein>
<proteinExistence type="predicted"/>
<keyword evidence="5" id="KW-1185">Reference proteome</keyword>
<dbReference type="Gene3D" id="2.60.120.1440">
    <property type="match status" value="1"/>
</dbReference>
<dbReference type="PANTHER" id="PTHR30273:SF2">
    <property type="entry name" value="PROTEIN FECR"/>
    <property type="match status" value="1"/>
</dbReference>
<dbReference type="PANTHER" id="PTHR30273">
    <property type="entry name" value="PERIPLASMIC SIGNAL SENSOR AND SIGMA FACTOR ACTIVATOR FECR-RELATED"/>
    <property type="match status" value="1"/>
</dbReference>
<dbReference type="GO" id="GO:0016989">
    <property type="term" value="F:sigma factor antagonist activity"/>
    <property type="evidence" value="ECO:0007669"/>
    <property type="project" value="TreeGrafter"/>
</dbReference>
<dbReference type="EMBL" id="QWGR01000021">
    <property type="protein sequence ID" value="RIJ45654.1"/>
    <property type="molecule type" value="Genomic_DNA"/>
</dbReference>
<feature type="domain" description="FecR protein" evidence="2">
    <location>
        <begin position="187"/>
        <end position="276"/>
    </location>
</feature>
<evidence type="ECO:0000313" key="4">
    <source>
        <dbReference type="EMBL" id="RIJ45654.1"/>
    </source>
</evidence>
<accession>A0A399SRV2</accession>
<dbReference type="InterPro" id="IPR032508">
    <property type="entry name" value="FecR_C"/>
</dbReference>
<name>A0A399SRV2_9BACT</name>
<dbReference type="Gene3D" id="3.55.50.30">
    <property type="match status" value="1"/>
</dbReference>
<evidence type="ECO:0000259" key="3">
    <source>
        <dbReference type="Pfam" id="PF16344"/>
    </source>
</evidence>
<comment type="caution">
    <text evidence="4">The sequence shown here is derived from an EMBL/GenBank/DDBJ whole genome shotgun (WGS) entry which is preliminary data.</text>
</comment>
<reference evidence="4 5" key="1">
    <citation type="submission" date="2018-08" db="EMBL/GenBank/DDBJ databases">
        <title>Pallidiluteibacterium maritimus gen. nov., sp. nov., isolated from coastal sediment.</title>
        <authorList>
            <person name="Zhou L.Y."/>
        </authorList>
    </citation>
    <scope>NUCLEOTIDE SEQUENCE [LARGE SCALE GENOMIC DNA]</scope>
    <source>
        <strain evidence="4 5">XSD2</strain>
    </source>
</reference>
<dbReference type="Proteomes" id="UP000265926">
    <property type="component" value="Unassembled WGS sequence"/>
</dbReference>
<dbReference type="FunFam" id="2.60.120.1440:FF:000001">
    <property type="entry name" value="Putative anti-sigma factor"/>
    <property type="match status" value="1"/>
</dbReference>
<keyword evidence="1" id="KW-0812">Transmembrane</keyword>
<evidence type="ECO:0000313" key="5">
    <source>
        <dbReference type="Proteomes" id="UP000265926"/>
    </source>
</evidence>
<feature type="domain" description="Protein FecR C-terminal" evidence="3">
    <location>
        <begin position="322"/>
        <end position="389"/>
    </location>
</feature>
<dbReference type="OrthoDB" id="1123467at2"/>
<dbReference type="Pfam" id="PF16344">
    <property type="entry name" value="FecR_C"/>
    <property type="match status" value="1"/>
</dbReference>
<evidence type="ECO:0000259" key="2">
    <source>
        <dbReference type="Pfam" id="PF04773"/>
    </source>
</evidence>
<dbReference type="RefSeq" id="WP_119440131.1">
    <property type="nucleotide sequence ID" value="NZ_QWGR01000021.1"/>
</dbReference>
<keyword evidence="1" id="KW-0472">Membrane</keyword>
<dbReference type="Pfam" id="PF04773">
    <property type="entry name" value="FecR"/>
    <property type="match status" value="1"/>
</dbReference>